<accession>A0ABS0YIR1</accession>
<evidence type="ECO:0000313" key="4">
    <source>
        <dbReference type="Proteomes" id="UP000614714"/>
    </source>
</evidence>
<dbReference type="Proteomes" id="UP000614714">
    <property type="component" value="Unassembled WGS sequence"/>
</dbReference>
<dbReference type="EMBL" id="JAEMHL010000012">
    <property type="protein sequence ID" value="MBJ6752218.1"/>
    <property type="molecule type" value="Genomic_DNA"/>
</dbReference>
<dbReference type="PROSITE" id="PS50110">
    <property type="entry name" value="RESPONSE_REGULATORY"/>
    <property type="match status" value="1"/>
</dbReference>
<evidence type="ECO:0000256" key="1">
    <source>
        <dbReference type="PROSITE-ProRule" id="PRU00169"/>
    </source>
</evidence>
<comment type="caution">
    <text evidence="3">The sequence shown here is derived from an EMBL/GenBank/DDBJ whole genome shotgun (WGS) entry which is preliminary data.</text>
</comment>
<evidence type="ECO:0000259" key="2">
    <source>
        <dbReference type="PROSITE" id="PS50110"/>
    </source>
</evidence>
<dbReference type="RefSeq" id="WP_199390634.1">
    <property type="nucleotide sequence ID" value="NZ_JAEMHL010000012.1"/>
</dbReference>
<evidence type="ECO:0000313" key="3">
    <source>
        <dbReference type="EMBL" id="MBJ6752218.1"/>
    </source>
</evidence>
<comment type="caution">
    <text evidence="1">Lacks conserved residue(s) required for the propagation of feature annotation.</text>
</comment>
<protein>
    <recommendedName>
        <fullName evidence="2">Response regulatory domain-containing protein</fullName>
    </recommendedName>
</protein>
<name>A0ABS0YIR1_9BACT</name>
<dbReference type="InterPro" id="IPR001789">
    <property type="entry name" value="Sig_transdc_resp-reg_receiver"/>
</dbReference>
<dbReference type="SUPFAM" id="SSF52172">
    <property type="entry name" value="CheY-like"/>
    <property type="match status" value="1"/>
</dbReference>
<organism evidence="3 4">
    <name type="scientific">Geomonas anaerohicana</name>
    <dbReference type="NCBI Taxonomy" id="2798583"/>
    <lineage>
        <taxon>Bacteria</taxon>
        <taxon>Pseudomonadati</taxon>
        <taxon>Thermodesulfobacteriota</taxon>
        <taxon>Desulfuromonadia</taxon>
        <taxon>Geobacterales</taxon>
        <taxon>Geobacteraceae</taxon>
        <taxon>Geomonas</taxon>
    </lineage>
</organism>
<feature type="domain" description="Response regulatory" evidence="2">
    <location>
        <begin position="7"/>
        <end position="54"/>
    </location>
</feature>
<dbReference type="Gene3D" id="3.40.50.2300">
    <property type="match status" value="1"/>
</dbReference>
<keyword evidence="4" id="KW-1185">Reference proteome</keyword>
<gene>
    <name evidence="3" type="ORF">JFN91_18530</name>
</gene>
<sequence length="54" mass="5864">METPTRSILFVDDDEKYRRLVSSIVADLGCETCQAGSAEEILAVVRGDSLAFNA</sequence>
<reference evidence="3 4" key="1">
    <citation type="submission" date="2020-12" db="EMBL/GenBank/DDBJ databases">
        <title>Geomonas sp. Red421, isolated from paddy soil.</title>
        <authorList>
            <person name="Xu Z."/>
            <person name="Zhang Z."/>
            <person name="Masuda Y."/>
            <person name="Itoh H."/>
            <person name="Senoo K."/>
        </authorList>
    </citation>
    <scope>NUCLEOTIDE SEQUENCE [LARGE SCALE GENOMIC DNA]</scope>
    <source>
        <strain evidence="3 4">Red421</strain>
    </source>
</reference>
<dbReference type="InterPro" id="IPR011006">
    <property type="entry name" value="CheY-like_superfamily"/>
</dbReference>
<proteinExistence type="predicted"/>